<reference evidence="1" key="1">
    <citation type="journal article" date="2014" name="Int. J. Syst. Evol. Microbiol.">
        <title>Complete genome sequence of Corynebacterium casei LMG S-19264T (=DSM 44701T), isolated from a smear-ripened cheese.</title>
        <authorList>
            <consortium name="US DOE Joint Genome Institute (JGI-PGF)"/>
            <person name="Walter F."/>
            <person name="Albersmeier A."/>
            <person name="Kalinowski J."/>
            <person name="Ruckert C."/>
        </authorList>
    </citation>
    <scope>NUCLEOTIDE SEQUENCE</scope>
    <source>
        <strain evidence="1">KCTC 23714</strain>
    </source>
</reference>
<keyword evidence="2" id="KW-1185">Reference proteome</keyword>
<evidence type="ECO:0000313" key="2">
    <source>
        <dbReference type="Proteomes" id="UP000628984"/>
    </source>
</evidence>
<sequence>MLGVIGHVTDGFTLQRLRLRRETGRLRDLFAPERRRSADLVETSLGYAGLFAAAKEQLVALYPRQRGDWTEQSQCAAALALGAAARPELLRTEHGDFFQITPPDTLDLPDAVFPRGMAEKLGDCDLVLVETLTLGKLRKALLQRLSASLPMPLLDLSNEVVARGALEAARRHSEGEPVYFDFLPQISTIVWGEQGAASYDLIEAGETLPAGRVYRSSRPARFAIQSGQSEFSVHLRKELVKWPRKARVDIGAPVASNVPVALSVEQVPAAGRARLIIEAPMLARQFTIDWDGATEIEKPWEELVAELDDAPATIPKRLVLPCGMAPWEDTEQGPGLATLLAQNAARKTVDWAGLATKLASRPKGQYCISSDGLLPEQVPPHARELLYKLTVQALLHVKDRIAGRIEDDNQSLRFLTWQFRRSPPELPEFLLEAWEANSPLFRHPFVKHHMSWVLVYQGFGRTCRSPAQEQAMFQRLFQRPIPQWVYKQETAAAAFLLSRSDTAPMALGRPEIERLVARVLHEFQDQVGTNYTKFNYAPFLMAGLLRCRLKTRNALVIGQDPLAEKLGEAVESTIDDFGRKRNRNAIFERAAHRYKPLMHQLLDELRGRGGNPDLLLDLYES</sequence>
<comment type="caution">
    <text evidence="1">The sequence shown here is derived from an EMBL/GenBank/DDBJ whole genome shotgun (WGS) entry which is preliminary data.</text>
</comment>
<dbReference type="Proteomes" id="UP000628984">
    <property type="component" value="Unassembled WGS sequence"/>
</dbReference>
<organism evidence="1 2">
    <name type="scientific">Gemmobacter lanyuensis</name>
    <dbReference type="NCBI Taxonomy" id="1054497"/>
    <lineage>
        <taxon>Bacteria</taxon>
        <taxon>Pseudomonadati</taxon>
        <taxon>Pseudomonadota</taxon>
        <taxon>Alphaproteobacteria</taxon>
        <taxon>Rhodobacterales</taxon>
        <taxon>Paracoccaceae</taxon>
        <taxon>Gemmobacter</taxon>
    </lineage>
</organism>
<dbReference type="EMBL" id="BMYQ01000023">
    <property type="protein sequence ID" value="GGW46231.1"/>
    <property type="molecule type" value="Genomic_DNA"/>
</dbReference>
<proteinExistence type="predicted"/>
<name>A0A918J3P5_9RHOB</name>
<evidence type="ECO:0000313" key="1">
    <source>
        <dbReference type="EMBL" id="GGW46231.1"/>
    </source>
</evidence>
<dbReference type="AlphaFoldDB" id="A0A918J3P5"/>
<protein>
    <submittedName>
        <fullName evidence="1">Uncharacterized protein</fullName>
    </submittedName>
</protein>
<gene>
    <name evidence="1" type="ORF">GCM10011452_37810</name>
</gene>
<reference evidence="1" key="2">
    <citation type="submission" date="2020-09" db="EMBL/GenBank/DDBJ databases">
        <authorList>
            <person name="Sun Q."/>
            <person name="Kim S."/>
        </authorList>
    </citation>
    <scope>NUCLEOTIDE SEQUENCE</scope>
    <source>
        <strain evidence="1">KCTC 23714</strain>
    </source>
</reference>
<accession>A0A918J3P5</accession>